<protein>
    <submittedName>
        <fullName evidence="3">Uncharacterized protein</fullName>
    </submittedName>
</protein>
<evidence type="ECO:0000313" key="5">
    <source>
        <dbReference type="Proteomes" id="UP000544107"/>
    </source>
</evidence>
<sequence length="64" mass="7161">MADIVTLKDRMERKPLQKTKPAATPARILLFTGVRYTRTEPLLIGAASLTGKRPPVQEMHPYEG</sequence>
<feature type="region of interest" description="Disordered" evidence="1">
    <location>
        <begin position="1"/>
        <end position="21"/>
    </location>
</feature>
<reference evidence="3 4" key="1">
    <citation type="submission" date="2016-09" db="EMBL/GenBank/DDBJ databases">
        <title>Rhizobium oryziradicis sp. nov., isolated from the root of rice.</title>
        <authorList>
            <person name="Zhao J."/>
            <person name="Zhang X."/>
        </authorList>
    </citation>
    <scope>NUCLEOTIDE SEQUENCE [LARGE SCALE GENOMIC DNA]</scope>
    <source>
        <strain evidence="3 4">14971</strain>
    </source>
</reference>
<comment type="caution">
    <text evidence="3">The sequence shown here is derived from an EMBL/GenBank/DDBJ whole genome shotgun (WGS) entry which is preliminary data.</text>
</comment>
<dbReference type="RefSeq" id="WP_075616899.1">
    <property type="nucleotide sequence ID" value="NZ_JACIED010000002.1"/>
</dbReference>
<reference evidence="2 5" key="2">
    <citation type="submission" date="2020-08" db="EMBL/GenBank/DDBJ databases">
        <title>Genomic Encyclopedia of Type Strains, Phase IV (KMG-IV): sequencing the most valuable type-strain genomes for metagenomic binning, comparative biology and taxonomic classification.</title>
        <authorList>
            <person name="Goeker M."/>
        </authorList>
    </citation>
    <scope>NUCLEOTIDE SEQUENCE [LARGE SCALE GENOMIC DNA]</scope>
    <source>
        <strain evidence="2 5">DSM 100021</strain>
    </source>
</reference>
<dbReference type="Proteomes" id="UP000185598">
    <property type="component" value="Unassembled WGS sequence"/>
</dbReference>
<evidence type="ECO:0000313" key="4">
    <source>
        <dbReference type="Proteomes" id="UP000185598"/>
    </source>
</evidence>
<evidence type="ECO:0000313" key="3">
    <source>
        <dbReference type="EMBL" id="OLP47723.1"/>
    </source>
</evidence>
<dbReference type="EMBL" id="MKIN01000027">
    <property type="protein sequence ID" value="OLP47723.1"/>
    <property type="molecule type" value="Genomic_DNA"/>
</dbReference>
<proteinExistence type="predicted"/>
<name>A0A1Q8ZZH1_9HYPH</name>
<evidence type="ECO:0000313" key="2">
    <source>
        <dbReference type="EMBL" id="MBB4007286.1"/>
    </source>
</evidence>
<dbReference type="AlphaFoldDB" id="A0A1Q8ZZH1"/>
<feature type="compositionally biased region" description="Basic and acidic residues" evidence="1">
    <location>
        <begin position="1"/>
        <end position="15"/>
    </location>
</feature>
<dbReference type="EMBL" id="JACIED010000002">
    <property type="protein sequence ID" value="MBB4007286.1"/>
    <property type="molecule type" value="Genomic_DNA"/>
</dbReference>
<evidence type="ECO:0000256" key="1">
    <source>
        <dbReference type="SAM" id="MobiDB-lite"/>
    </source>
</evidence>
<accession>A0A1Q8ZZH1</accession>
<gene>
    <name evidence="3" type="ORF">BJF91_04920</name>
    <name evidence="2" type="ORF">GGQ71_001549</name>
</gene>
<dbReference type="Proteomes" id="UP000544107">
    <property type="component" value="Unassembled WGS sequence"/>
</dbReference>
<keyword evidence="4" id="KW-1185">Reference proteome</keyword>
<organism evidence="3 4">
    <name type="scientific">Allorhizobium taibaishanense</name>
    <dbReference type="NCBI Taxonomy" id="887144"/>
    <lineage>
        <taxon>Bacteria</taxon>
        <taxon>Pseudomonadati</taxon>
        <taxon>Pseudomonadota</taxon>
        <taxon>Alphaproteobacteria</taxon>
        <taxon>Hyphomicrobiales</taxon>
        <taxon>Rhizobiaceae</taxon>
        <taxon>Rhizobium/Agrobacterium group</taxon>
        <taxon>Allorhizobium</taxon>
    </lineage>
</organism>